<dbReference type="InterPro" id="IPR045088">
    <property type="entry name" value="ALAT1/2-like"/>
</dbReference>
<dbReference type="PANTHER" id="PTHR11751">
    <property type="entry name" value="ALANINE AMINOTRANSFERASE"/>
    <property type="match status" value="1"/>
</dbReference>
<keyword evidence="5" id="KW-0663">Pyridoxal phosphate</keyword>
<dbReference type="GeneID" id="9184783"/>
<dbReference type="InParanoid" id="D5GFS6"/>
<evidence type="ECO:0000256" key="3">
    <source>
        <dbReference type="ARBA" id="ARBA00022576"/>
    </source>
</evidence>
<keyword evidence="7" id="KW-1185">Reference proteome</keyword>
<dbReference type="Proteomes" id="UP000006911">
    <property type="component" value="Unassembled WGS sequence"/>
</dbReference>
<keyword evidence="3" id="KW-0032">Aminotransferase</keyword>
<protein>
    <submittedName>
        <fullName evidence="6">(Perigord truffle) hypothetical protein</fullName>
    </submittedName>
</protein>
<dbReference type="KEGG" id="tml:GSTUM_00007052001"/>
<evidence type="ECO:0000256" key="5">
    <source>
        <dbReference type="ARBA" id="ARBA00022898"/>
    </source>
</evidence>
<evidence type="ECO:0000256" key="2">
    <source>
        <dbReference type="ARBA" id="ARBA00011738"/>
    </source>
</evidence>
<accession>D5GFS6</accession>
<dbReference type="STRING" id="656061.D5GFS6"/>
<evidence type="ECO:0000313" key="7">
    <source>
        <dbReference type="Proteomes" id="UP000006911"/>
    </source>
</evidence>
<dbReference type="AlphaFoldDB" id="D5GFS6"/>
<dbReference type="PANTHER" id="PTHR11751:SF29">
    <property type="entry name" value="ALANINE TRANSAMINASE"/>
    <property type="match status" value="1"/>
</dbReference>
<dbReference type="Gene3D" id="3.90.1150.10">
    <property type="entry name" value="Aspartate Aminotransferase, domain 1"/>
    <property type="match status" value="1"/>
</dbReference>
<dbReference type="HOGENOM" id="CLU_2225119_0_0_1"/>
<dbReference type="RefSeq" id="XP_002839178.1">
    <property type="nucleotide sequence ID" value="XM_002839132.1"/>
</dbReference>
<reference evidence="6 7" key="1">
    <citation type="journal article" date="2010" name="Nature">
        <title>Perigord black truffle genome uncovers evolutionary origins and mechanisms of symbiosis.</title>
        <authorList>
            <person name="Martin F."/>
            <person name="Kohler A."/>
            <person name="Murat C."/>
            <person name="Balestrini R."/>
            <person name="Coutinho P.M."/>
            <person name="Jaillon O."/>
            <person name="Montanini B."/>
            <person name="Morin E."/>
            <person name="Noel B."/>
            <person name="Percudani R."/>
            <person name="Porcel B."/>
            <person name="Rubini A."/>
            <person name="Amicucci A."/>
            <person name="Amselem J."/>
            <person name="Anthouard V."/>
            <person name="Arcioni S."/>
            <person name="Artiguenave F."/>
            <person name="Aury J.M."/>
            <person name="Ballario P."/>
            <person name="Bolchi A."/>
            <person name="Brenna A."/>
            <person name="Brun A."/>
            <person name="Buee M."/>
            <person name="Cantarel B."/>
            <person name="Chevalier G."/>
            <person name="Couloux A."/>
            <person name="Da Silva C."/>
            <person name="Denoeud F."/>
            <person name="Duplessis S."/>
            <person name="Ghignone S."/>
            <person name="Hilselberger B."/>
            <person name="Iotti M."/>
            <person name="Marcais B."/>
            <person name="Mello A."/>
            <person name="Miranda M."/>
            <person name="Pacioni G."/>
            <person name="Quesneville H."/>
            <person name="Riccioni C."/>
            <person name="Ruotolo R."/>
            <person name="Splivallo R."/>
            <person name="Stocchi V."/>
            <person name="Tisserant E."/>
            <person name="Viscomi A.R."/>
            <person name="Zambonelli A."/>
            <person name="Zampieri E."/>
            <person name="Henrissat B."/>
            <person name="Lebrun M.H."/>
            <person name="Paolocci F."/>
            <person name="Bonfante P."/>
            <person name="Ottonello S."/>
            <person name="Wincker P."/>
        </authorList>
    </citation>
    <scope>NUCLEOTIDE SEQUENCE [LARGE SCALE GENOMIC DNA]</scope>
    <source>
        <strain evidence="6 7">Mel28</strain>
    </source>
</reference>
<name>D5GFS6_TUBMM</name>
<gene>
    <name evidence="6" type="ORF">GSTUM_00007052001</name>
</gene>
<organism evidence="6 7">
    <name type="scientific">Tuber melanosporum (strain Mel28)</name>
    <name type="common">Perigord black truffle</name>
    <dbReference type="NCBI Taxonomy" id="656061"/>
    <lineage>
        <taxon>Eukaryota</taxon>
        <taxon>Fungi</taxon>
        <taxon>Dikarya</taxon>
        <taxon>Ascomycota</taxon>
        <taxon>Pezizomycotina</taxon>
        <taxon>Pezizomycetes</taxon>
        <taxon>Pezizales</taxon>
        <taxon>Tuberaceae</taxon>
        <taxon>Tuber</taxon>
    </lineage>
</organism>
<dbReference type="eggNOG" id="KOG0258">
    <property type="taxonomic scope" value="Eukaryota"/>
</dbReference>
<dbReference type="GO" id="GO:0008483">
    <property type="term" value="F:transaminase activity"/>
    <property type="evidence" value="ECO:0007669"/>
    <property type="project" value="UniProtKB-KW"/>
</dbReference>
<sequence>MSTSSPRKALNIKNINPHILKAQYAVRGELAQRSEVCRQQLAAGDAKLPFDSVISANIGNPQQLGQKPITFFRCSRESEGSPEGGGALQSLLKLVTDTPRTLAISS</sequence>
<comment type="subunit">
    <text evidence="2">Homodimer.</text>
</comment>
<evidence type="ECO:0000256" key="1">
    <source>
        <dbReference type="ARBA" id="ARBA00001933"/>
    </source>
</evidence>
<comment type="cofactor">
    <cofactor evidence="1">
        <name>pyridoxal 5'-phosphate</name>
        <dbReference type="ChEBI" id="CHEBI:597326"/>
    </cofactor>
</comment>
<keyword evidence="4" id="KW-0808">Transferase</keyword>
<dbReference type="InterPro" id="IPR015422">
    <property type="entry name" value="PyrdxlP-dep_Trfase_small"/>
</dbReference>
<evidence type="ECO:0000313" key="6">
    <source>
        <dbReference type="EMBL" id="CAZ83369.1"/>
    </source>
</evidence>
<proteinExistence type="predicted"/>
<dbReference type="EMBL" id="FN430220">
    <property type="protein sequence ID" value="CAZ83369.1"/>
    <property type="molecule type" value="Genomic_DNA"/>
</dbReference>
<evidence type="ECO:0000256" key="4">
    <source>
        <dbReference type="ARBA" id="ARBA00022679"/>
    </source>
</evidence>